<dbReference type="SMART" id="SM00692">
    <property type="entry name" value="DM3"/>
    <property type="match status" value="1"/>
</dbReference>
<reference evidence="8" key="1">
    <citation type="submission" date="2025-08" db="UniProtKB">
        <authorList>
            <consortium name="RefSeq"/>
        </authorList>
    </citation>
    <scope>IDENTIFICATION</scope>
    <source>
        <tissue evidence="8">Whole body</tissue>
    </source>
</reference>
<dbReference type="AlphaFoldDB" id="A0A8B8G0V4"/>
<dbReference type="GO" id="GO:0003677">
    <property type="term" value="F:DNA binding"/>
    <property type="evidence" value="ECO:0007669"/>
    <property type="project" value="UniProtKB-UniRule"/>
</dbReference>
<dbReference type="InterPro" id="IPR038441">
    <property type="entry name" value="THAP_Znf_sf"/>
</dbReference>
<name>A0A8B8G0V4_9HEMI</name>
<evidence type="ECO:0000256" key="5">
    <source>
        <dbReference type="PROSITE-ProRule" id="PRU00309"/>
    </source>
</evidence>
<dbReference type="PANTHER" id="PTHR46927:SF3">
    <property type="entry name" value="THAP-TYPE DOMAIN-CONTAINING PROTEIN"/>
    <property type="match status" value="1"/>
</dbReference>
<keyword evidence="3" id="KW-0862">Zinc</keyword>
<evidence type="ECO:0000256" key="1">
    <source>
        <dbReference type="ARBA" id="ARBA00022723"/>
    </source>
</evidence>
<dbReference type="SUPFAM" id="SSF57716">
    <property type="entry name" value="Glucocorticoid receptor-like (DNA-binding domain)"/>
    <property type="match status" value="1"/>
</dbReference>
<dbReference type="OrthoDB" id="5988927at2759"/>
<dbReference type="GeneID" id="112687650"/>
<accession>A0A8B8G0V4</accession>
<dbReference type="Gene3D" id="6.20.210.20">
    <property type="entry name" value="THAP domain"/>
    <property type="match status" value="1"/>
</dbReference>
<dbReference type="PANTHER" id="PTHR46927">
    <property type="entry name" value="AGAP005574-PA"/>
    <property type="match status" value="1"/>
</dbReference>
<keyword evidence="2 5" id="KW-0863">Zinc-finger</keyword>
<feature type="domain" description="THAP-type" evidence="6">
    <location>
        <begin position="1"/>
        <end position="82"/>
    </location>
</feature>
<dbReference type="PROSITE" id="PS50950">
    <property type="entry name" value="ZF_THAP"/>
    <property type="match status" value="1"/>
</dbReference>
<evidence type="ECO:0000256" key="3">
    <source>
        <dbReference type="ARBA" id="ARBA00022833"/>
    </source>
</evidence>
<protein>
    <submittedName>
        <fullName evidence="8">Uncharacterized protein PF11_0213-like</fullName>
    </submittedName>
</protein>
<evidence type="ECO:0000259" key="6">
    <source>
        <dbReference type="PROSITE" id="PS50950"/>
    </source>
</evidence>
<organism evidence="7 8">
    <name type="scientific">Sipha flava</name>
    <name type="common">yellow sugarcane aphid</name>
    <dbReference type="NCBI Taxonomy" id="143950"/>
    <lineage>
        <taxon>Eukaryota</taxon>
        <taxon>Metazoa</taxon>
        <taxon>Ecdysozoa</taxon>
        <taxon>Arthropoda</taxon>
        <taxon>Hexapoda</taxon>
        <taxon>Insecta</taxon>
        <taxon>Pterygota</taxon>
        <taxon>Neoptera</taxon>
        <taxon>Paraneoptera</taxon>
        <taxon>Hemiptera</taxon>
        <taxon>Sternorrhyncha</taxon>
        <taxon>Aphidomorpha</taxon>
        <taxon>Aphidoidea</taxon>
        <taxon>Aphididae</taxon>
        <taxon>Sipha</taxon>
    </lineage>
</organism>
<keyword evidence="1" id="KW-0479">Metal-binding</keyword>
<dbReference type="RefSeq" id="XP_025416270.1">
    <property type="nucleotide sequence ID" value="XM_025560485.1"/>
</dbReference>
<evidence type="ECO:0000256" key="2">
    <source>
        <dbReference type="ARBA" id="ARBA00022771"/>
    </source>
</evidence>
<gene>
    <name evidence="8" type="primary">LOC112687650</name>
</gene>
<evidence type="ECO:0000313" key="8">
    <source>
        <dbReference type="RefSeq" id="XP_025416270.1"/>
    </source>
</evidence>
<sequence>MVNKCSVAGCKSLYVKKDNVKLHRFPLTNSETLPIWIAATGREKGWKPCKSSRLCGNHFQESEYIVGHGKGVLKATAIPTIEYHIDNPKYRKNKYSYSNNDTGKNNKPNQVESVDYSNVEIVQLNYNDIYDSKYEHRNKDITDNTSVSHGESFYQNEYEEIKSNKNISTENKLQNSTNYKDNQMEDEYEDDNLNHYETTHNEDETQNSNSEIKNICNRENQCYMFTSSFQEGIEPIILTDDKPFEGQLNMNIEKSKAELNFKRIMTLKFKRERRTKDIYSLYFKSLKKKQENNTDYDDTGSFGAFIEAQMKELRPYKKLYLTTKHRIQKLIMNAQRKIAN</sequence>
<dbReference type="SMART" id="SM00980">
    <property type="entry name" value="THAP"/>
    <property type="match status" value="1"/>
</dbReference>
<dbReference type="InterPro" id="IPR052224">
    <property type="entry name" value="THAP_domain_protein"/>
</dbReference>
<keyword evidence="7" id="KW-1185">Reference proteome</keyword>
<keyword evidence="4 5" id="KW-0238">DNA-binding</keyword>
<evidence type="ECO:0000313" key="7">
    <source>
        <dbReference type="Proteomes" id="UP000694846"/>
    </source>
</evidence>
<proteinExistence type="predicted"/>
<dbReference type="GO" id="GO:0008270">
    <property type="term" value="F:zinc ion binding"/>
    <property type="evidence" value="ECO:0007669"/>
    <property type="project" value="UniProtKB-KW"/>
</dbReference>
<dbReference type="InterPro" id="IPR006612">
    <property type="entry name" value="THAP_Znf"/>
</dbReference>
<dbReference type="Proteomes" id="UP000694846">
    <property type="component" value="Unplaced"/>
</dbReference>
<evidence type="ECO:0000256" key="4">
    <source>
        <dbReference type="ARBA" id="ARBA00023125"/>
    </source>
</evidence>
<dbReference type="Pfam" id="PF05485">
    <property type="entry name" value="THAP"/>
    <property type="match status" value="1"/>
</dbReference>